<evidence type="ECO:0000313" key="2">
    <source>
        <dbReference type="Proteomes" id="UP000188298"/>
    </source>
</evidence>
<dbReference type="KEGG" id="hbl:XJ32_00820"/>
<protein>
    <submittedName>
        <fullName evidence="1">Uncharacterized protein</fullName>
    </submittedName>
</protein>
<dbReference type="RefSeq" id="WP_254422401.1">
    <property type="nucleotide sequence ID" value="NZ_CP019645.1"/>
</dbReference>
<organism evidence="1 2">
    <name type="scientific">Helicobacter bilis</name>
    <dbReference type="NCBI Taxonomy" id="37372"/>
    <lineage>
        <taxon>Bacteria</taxon>
        <taxon>Pseudomonadati</taxon>
        <taxon>Campylobacterota</taxon>
        <taxon>Epsilonproteobacteria</taxon>
        <taxon>Campylobacterales</taxon>
        <taxon>Helicobacteraceae</taxon>
        <taxon>Helicobacter</taxon>
    </lineage>
</organism>
<dbReference type="EMBL" id="CP019645">
    <property type="protein sequence ID" value="AQQ58877.1"/>
    <property type="molecule type" value="Genomic_DNA"/>
</dbReference>
<gene>
    <name evidence="1" type="ORF">XJ32_00820</name>
</gene>
<accession>A0A1Q2LFL9</accession>
<name>A0A1Q2LFL9_9HELI</name>
<reference evidence="1 2" key="1">
    <citation type="submission" date="2017-02" db="EMBL/GenBank/DDBJ databases">
        <title>Whole genome sequencing of Helicobacter bilis strain AAQJH.</title>
        <authorList>
            <person name="Conlan S."/>
            <person name="Thomas P.J."/>
            <person name="Mullikin J."/>
            <person name="Palmore T.N."/>
            <person name="Frank K.M."/>
            <person name="Segre J.A."/>
        </authorList>
    </citation>
    <scope>NUCLEOTIDE SEQUENCE [LARGE SCALE GENOMIC DNA]</scope>
    <source>
        <strain evidence="1 2">AAQJH</strain>
    </source>
</reference>
<sequence>MLLSEVLKDDDLRLNAEALETIADNYPILLSLQRLDCEVEIQNRKEYSHYGTEQERAEIIQELEKKKESQELDFDFLKDELETLQYHISSTGHALCWYATAEKFYDENEKEISEYFDNLCSECDTSGTDFIQMSVTETLNSPDIAKNRIIEGYLQSLASELMDYEISESDLESQDSKTE</sequence>
<dbReference type="AlphaFoldDB" id="A0A1Q2LFL9"/>
<proteinExistence type="predicted"/>
<dbReference type="Proteomes" id="UP000188298">
    <property type="component" value="Chromosome"/>
</dbReference>
<evidence type="ECO:0000313" key="1">
    <source>
        <dbReference type="EMBL" id="AQQ58877.1"/>
    </source>
</evidence>